<dbReference type="PANTHER" id="PTHR43441">
    <property type="entry name" value="RIBOSOMAL-PROTEIN-SERINE ACETYLTRANSFERASE"/>
    <property type="match status" value="1"/>
</dbReference>
<protein>
    <submittedName>
        <fullName evidence="2">RimJ/RimL family protein N-acetyltransferase</fullName>
    </submittedName>
</protein>
<dbReference type="AlphaFoldDB" id="A0A852SUM8"/>
<dbReference type="InterPro" id="IPR000182">
    <property type="entry name" value="GNAT_dom"/>
</dbReference>
<dbReference type="Gene3D" id="3.40.630.30">
    <property type="match status" value="1"/>
</dbReference>
<dbReference type="InterPro" id="IPR051908">
    <property type="entry name" value="Ribosomal_N-acetyltransferase"/>
</dbReference>
<keyword evidence="2" id="KW-0808">Transferase</keyword>
<accession>A0A852SUM8</accession>
<dbReference type="GO" id="GO:0005737">
    <property type="term" value="C:cytoplasm"/>
    <property type="evidence" value="ECO:0007669"/>
    <property type="project" value="TreeGrafter"/>
</dbReference>
<evidence type="ECO:0000313" key="3">
    <source>
        <dbReference type="Proteomes" id="UP000589620"/>
    </source>
</evidence>
<dbReference type="PROSITE" id="PS51186">
    <property type="entry name" value="GNAT"/>
    <property type="match status" value="1"/>
</dbReference>
<dbReference type="SUPFAM" id="SSF55729">
    <property type="entry name" value="Acyl-CoA N-acyltransferases (Nat)"/>
    <property type="match status" value="1"/>
</dbReference>
<dbReference type="PANTHER" id="PTHR43441:SF10">
    <property type="entry name" value="ACETYLTRANSFERASE"/>
    <property type="match status" value="1"/>
</dbReference>
<keyword evidence="3" id="KW-1185">Reference proteome</keyword>
<proteinExistence type="predicted"/>
<dbReference type="InterPro" id="IPR016181">
    <property type="entry name" value="Acyl_CoA_acyltransferase"/>
</dbReference>
<evidence type="ECO:0000313" key="2">
    <source>
        <dbReference type="EMBL" id="NYD72567.1"/>
    </source>
</evidence>
<dbReference type="RefSeq" id="WP_179453831.1">
    <property type="nucleotide sequence ID" value="NZ_BAAAPX010000001.1"/>
</dbReference>
<name>A0A852SUM8_9MICO</name>
<dbReference type="Proteomes" id="UP000589620">
    <property type="component" value="Unassembled WGS sequence"/>
</dbReference>
<dbReference type="Pfam" id="PF13302">
    <property type="entry name" value="Acetyltransf_3"/>
    <property type="match status" value="1"/>
</dbReference>
<feature type="domain" description="N-acetyltransferase" evidence="1">
    <location>
        <begin position="12"/>
        <end position="170"/>
    </location>
</feature>
<comment type="caution">
    <text evidence="2">The sequence shown here is derived from an EMBL/GenBank/DDBJ whole genome shotgun (WGS) entry which is preliminary data.</text>
</comment>
<sequence length="197" mass="20673">MPAPVVLTGARVTLSTPGHADVDRIAEVCADPAIARWTTVPSPYTRDNAVGFVTSVVPDGWASGRVCTWAVRAEGALVGMISIGDIREHQGEIGYWMAPEARGHGIMSEAAALVIGYGFAPAPDGLALRKLVWRALAGNAASAAVARRAGFRWDGVVPGGAEQRGERFDEWRGTLLPADAGRAAGDWPDVSYVQAPA</sequence>
<dbReference type="EMBL" id="JACCBJ010000001">
    <property type="protein sequence ID" value="NYD72567.1"/>
    <property type="molecule type" value="Genomic_DNA"/>
</dbReference>
<evidence type="ECO:0000259" key="1">
    <source>
        <dbReference type="PROSITE" id="PS51186"/>
    </source>
</evidence>
<gene>
    <name evidence="2" type="ORF">BJ963_000086</name>
</gene>
<dbReference type="GO" id="GO:1990189">
    <property type="term" value="F:protein N-terminal-serine acetyltransferase activity"/>
    <property type="evidence" value="ECO:0007669"/>
    <property type="project" value="TreeGrafter"/>
</dbReference>
<reference evidence="2 3" key="1">
    <citation type="submission" date="2020-07" db="EMBL/GenBank/DDBJ databases">
        <title>Sequencing the genomes of 1000 actinobacteria strains.</title>
        <authorList>
            <person name="Klenk H.-P."/>
        </authorList>
    </citation>
    <scope>NUCLEOTIDE SEQUENCE [LARGE SCALE GENOMIC DNA]</scope>
    <source>
        <strain evidence="2 3">DSM 23871</strain>
    </source>
</reference>
<organism evidence="2 3">
    <name type="scientific">Leifsonia soli</name>
    <dbReference type="NCBI Taxonomy" id="582665"/>
    <lineage>
        <taxon>Bacteria</taxon>
        <taxon>Bacillati</taxon>
        <taxon>Actinomycetota</taxon>
        <taxon>Actinomycetes</taxon>
        <taxon>Micrococcales</taxon>
        <taxon>Microbacteriaceae</taxon>
        <taxon>Leifsonia</taxon>
    </lineage>
</organism>
<dbReference type="GO" id="GO:0008999">
    <property type="term" value="F:protein-N-terminal-alanine acetyltransferase activity"/>
    <property type="evidence" value="ECO:0007669"/>
    <property type="project" value="TreeGrafter"/>
</dbReference>